<dbReference type="HOGENOM" id="CLU_205641_0_0_2"/>
<protein>
    <submittedName>
        <fullName evidence="1">Uncharacterized protein</fullName>
    </submittedName>
</protein>
<gene>
    <name evidence="1" type="ordered locus">VMUT_0794</name>
</gene>
<dbReference type="AlphaFoldDB" id="F0QWF6"/>
<keyword evidence="2" id="KW-1185">Reference proteome</keyword>
<name>F0QWF6_VULM7</name>
<evidence type="ECO:0000313" key="2">
    <source>
        <dbReference type="Proteomes" id="UP000007485"/>
    </source>
</evidence>
<dbReference type="EMBL" id="CP002529">
    <property type="protein sequence ID" value="ADY01004.1"/>
    <property type="molecule type" value="Genomic_DNA"/>
</dbReference>
<reference evidence="1 2" key="1">
    <citation type="journal article" date="2011" name="J. Bacteriol.">
        <title>Complete genome sequence of 'Vulcanisaeta moutnovskia' strain 768-28, a novel member of the hyperthermophilic crenarchaeal genus vulcanisaeta.</title>
        <authorList>
            <person name="Gumerov V.M."/>
            <person name="Mardanov A.V."/>
            <person name="Beletsky A.V."/>
            <person name="Prokofeva M.I."/>
            <person name="Bonch-Osmolovskaya E.A."/>
            <person name="Ravin N.V."/>
            <person name="Skryabin K.G."/>
        </authorList>
    </citation>
    <scope>NUCLEOTIDE SEQUENCE [LARGE SCALE GENOMIC DNA]</scope>
    <source>
        <strain evidence="1 2">768-28</strain>
    </source>
</reference>
<evidence type="ECO:0000313" key="1">
    <source>
        <dbReference type="EMBL" id="ADY01004.1"/>
    </source>
</evidence>
<proteinExistence type="predicted"/>
<dbReference type="eggNOG" id="arCOG13935">
    <property type="taxonomic scope" value="Archaea"/>
</dbReference>
<dbReference type="Proteomes" id="UP000007485">
    <property type="component" value="Chromosome"/>
</dbReference>
<dbReference type="KEGG" id="vmo:VMUT_0794"/>
<sequence length="66" mass="7665">MSQLLNTLISNTLVQQMSSKKELPKLEVKGFVGYIRYIAYLGTYDEYIRGLSRDDHLVKDRNKKGK</sequence>
<organism evidence="1 2">
    <name type="scientific">Vulcanisaeta moutnovskia (strain 768-28)</name>
    <dbReference type="NCBI Taxonomy" id="985053"/>
    <lineage>
        <taxon>Archaea</taxon>
        <taxon>Thermoproteota</taxon>
        <taxon>Thermoprotei</taxon>
        <taxon>Thermoproteales</taxon>
        <taxon>Thermoproteaceae</taxon>
        <taxon>Vulcanisaeta</taxon>
    </lineage>
</organism>
<accession>F0QWF6</accession>
<dbReference type="STRING" id="985053.VMUT_0794"/>